<dbReference type="Proteomes" id="UP000189705">
    <property type="component" value="Unplaced"/>
</dbReference>
<dbReference type="InterPro" id="IPR027370">
    <property type="entry name" value="Znf-RING_euk"/>
</dbReference>
<dbReference type="GeneID" id="102370020"/>
<dbReference type="GO" id="GO:0008270">
    <property type="term" value="F:zinc ion binding"/>
    <property type="evidence" value="ECO:0007669"/>
    <property type="project" value="UniProtKB-KW"/>
</dbReference>
<dbReference type="Pfam" id="PF13445">
    <property type="entry name" value="zf-RING_UBOX"/>
    <property type="match status" value="1"/>
</dbReference>
<feature type="domain" description="RING-type" evidence="7">
    <location>
        <begin position="16"/>
        <end position="58"/>
    </location>
</feature>
<evidence type="ECO:0000256" key="1">
    <source>
        <dbReference type="ARBA" id="ARBA00022723"/>
    </source>
</evidence>
<dbReference type="KEGG" id="asn:102370020"/>
<dbReference type="InterPro" id="IPR000315">
    <property type="entry name" value="Znf_B-box"/>
</dbReference>
<dbReference type="AlphaFoldDB" id="A0A1U7SHP4"/>
<evidence type="ECO:0000256" key="6">
    <source>
        <dbReference type="SAM" id="MobiDB-lite"/>
    </source>
</evidence>
<dbReference type="PANTHER" id="PTHR24103">
    <property type="entry name" value="E3 UBIQUITIN-PROTEIN LIGASE TRIM"/>
    <property type="match status" value="1"/>
</dbReference>
<keyword evidence="1" id="KW-0479">Metal-binding</keyword>
<dbReference type="CDD" id="cd19762">
    <property type="entry name" value="Bbox2_TRIM7-like"/>
    <property type="match status" value="1"/>
</dbReference>
<feature type="domain" description="B box-type" evidence="8">
    <location>
        <begin position="91"/>
        <end position="132"/>
    </location>
</feature>
<dbReference type="CDD" id="cd16594">
    <property type="entry name" value="RING-HC_TRIM7-like_C-IV"/>
    <property type="match status" value="1"/>
</dbReference>
<reference evidence="10" key="1">
    <citation type="submission" date="2025-08" db="UniProtKB">
        <authorList>
            <consortium name="RefSeq"/>
        </authorList>
    </citation>
    <scope>IDENTIFICATION</scope>
</reference>
<sequence>MAADNPVGNLQDEVTCSVCLDFFRDPVMIVGCGHNFCRACITQCWEGTKMDVTCPQCRQTFPQRNLNPNRQLANVVEIAKRLRVQKAEGAEGQRVCGEHQEALKLFCQDDETPICVVCDRSRVHRTHNVVPVEEAAEEYKEKLSACLKTLRERRENLLRLKQAGERKTQEYLKRAGAERQKIVSEFQQSHRFLQEQEQLLLAQLGKLEKKVENMQKEKVIKLSEEISHLNKLISKMEAKCQQPASEFLQDIRKTLSRCEEGEIPRLVPISPELERRLRDFCQTTCALTETVRKFKDTLPSALEKRSRGPSKLYNKGSSLVPSGTREPPVPFRSAGNSHHKRSTPCPEQPRAGGSLQSASGHPLAREGPAGDDFLGGRRTLISLDEAGD</sequence>
<keyword evidence="2 4" id="KW-0863">Zinc-finger</keyword>
<protein>
    <submittedName>
        <fullName evidence="10">Zinc finger protein RFP-like isoform X1</fullName>
    </submittedName>
</protein>
<keyword evidence="3" id="KW-0862">Zinc</keyword>
<evidence type="ECO:0000256" key="4">
    <source>
        <dbReference type="PROSITE-ProRule" id="PRU00024"/>
    </source>
</evidence>
<evidence type="ECO:0000259" key="7">
    <source>
        <dbReference type="PROSITE" id="PS50089"/>
    </source>
</evidence>
<keyword evidence="5" id="KW-0175">Coiled coil</keyword>
<accession>A0A1U7SHP4</accession>
<dbReference type="InParanoid" id="A0A1U7SHP4"/>
<evidence type="ECO:0000256" key="5">
    <source>
        <dbReference type="SAM" id="Coils"/>
    </source>
</evidence>
<name>A0A1U7SHP4_ALLSI</name>
<keyword evidence="9" id="KW-1185">Reference proteome</keyword>
<evidence type="ECO:0000313" key="10">
    <source>
        <dbReference type="RefSeq" id="XP_006035929.2"/>
    </source>
</evidence>
<evidence type="ECO:0000259" key="8">
    <source>
        <dbReference type="PROSITE" id="PS50119"/>
    </source>
</evidence>
<feature type="region of interest" description="Disordered" evidence="6">
    <location>
        <begin position="300"/>
        <end position="388"/>
    </location>
</feature>
<dbReference type="eggNOG" id="KOG2177">
    <property type="taxonomic scope" value="Eukaryota"/>
</dbReference>
<dbReference type="Gene3D" id="3.30.40.10">
    <property type="entry name" value="Zinc/RING finger domain, C3HC4 (zinc finger)"/>
    <property type="match status" value="1"/>
</dbReference>
<dbReference type="SUPFAM" id="SSF57845">
    <property type="entry name" value="B-box zinc-binding domain"/>
    <property type="match status" value="1"/>
</dbReference>
<dbReference type="PROSITE" id="PS50089">
    <property type="entry name" value="ZF_RING_2"/>
    <property type="match status" value="1"/>
</dbReference>
<evidence type="ECO:0000313" key="9">
    <source>
        <dbReference type="Proteomes" id="UP000189705"/>
    </source>
</evidence>
<dbReference type="Pfam" id="PF00643">
    <property type="entry name" value="zf-B_box"/>
    <property type="match status" value="1"/>
</dbReference>
<organism evidence="9 10">
    <name type="scientific">Alligator sinensis</name>
    <name type="common">Chinese alligator</name>
    <dbReference type="NCBI Taxonomy" id="38654"/>
    <lineage>
        <taxon>Eukaryota</taxon>
        <taxon>Metazoa</taxon>
        <taxon>Chordata</taxon>
        <taxon>Craniata</taxon>
        <taxon>Vertebrata</taxon>
        <taxon>Euteleostomi</taxon>
        <taxon>Archelosauria</taxon>
        <taxon>Archosauria</taxon>
        <taxon>Crocodylia</taxon>
        <taxon>Alligatoridae</taxon>
        <taxon>Alligatorinae</taxon>
        <taxon>Alligator</taxon>
    </lineage>
</organism>
<dbReference type="InterPro" id="IPR017907">
    <property type="entry name" value="Znf_RING_CS"/>
</dbReference>
<evidence type="ECO:0000256" key="3">
    <source>
        <dbReference type="ARBA" id="ARBA00022833"/>
    </source>
</evidence>
<proteinExistence type="predicted"/>
<dbReference type="Gene3D" id="3.30.160.60">
    <property type="entry name" value="Classic Zinc Finger"/>
    <property type="match status" value="1"/>
</dbReference>
<gene>
    <name evidence="10" type="primary">LOC102370020</name>
</gene>
<dbReference type="SMART" id="SM00184">
    <property type="entry name" value="RING"/>
    <property type="match status" value="1"/>
</dbReference>
<evidence type="ECO:0000256" key="2">
    <source>
        <dbReference type="ARBA" id="ARBA00022771"/>
    </source>
</evidence>
<dbReference type="InterPro" id="IPR050143">
    <property type="entry name" value="TRIM/RBCC"/>
</dbReference>
<dbReference type="RefSeq" id="XP_006035929.2">
    <property type="nucleotide sequence ID" value="XM_006035867.2"/>
</dbReference>
<dbReference type="PROSITE" id="PS50119">
    <property type="entry name" value="ZF_BBOX"/>
    <property type="match status" value="1"/>
</dbReference>
<dbReference type="SMART" id="SM00336">
    <property type="entry name" value="BBOX"/>
    <property type="match status" value="1"/>
</dbReference>
<dbReference type="InterPro" id="IPR001841">
    <property type="entry name" value="Znf_RING"/>
</dbReference>
<dbReference type="SUPFAM" id="SSF57850">
    <property type="entry name" value="RING/U-box"/>
    <property type="match status" value="1"/>
</dbReference>
<dbReference type="PROSITE" id="PS00518">
    <property type="entry name" value="ZF_RING_1"/>
    <property type="match status" value="1"/>
</dbReference>
<dbReference type="InterPro" id="IPR013083">
    <property type="entry name" value="Znf_RING/FYVE/PHD"/>
</dbReference>